<feature type="non-terminal residue" evidence="3">
    <location>
        <position position="1"/>
    </location>
</feature>
<protein>
    <submittedName>
        <fullName evidence="3">L-serine ammonia-lyase, iron-sulfur-dependent, subunit alpha</fullName>
        <ecNumber evidence="3">4.3.1.17</ecNumber>
    </submittedName>
</protein>
<evidence type="ECO:0000313" key="4">
    <source>
        <dbReference type="Proteomes" id="UP000824031"/>
    </source>
</evidence>
<dbReference type="Pfam" id="PF03313">
    <property type="entry name" value="SDH_alpha"/>
    <property type="match status" value="1"/>
</dbReference>
<dbReference type="GO" id="GO:0080146">
    <property type="term" value="F:L-cysteine desulfhydrase activity"/>
    <property type="evidence" value="ECO:0007669"/>
    <property type="project" value="TreeGrafter"/>
</dbReference>
<dbReference type="GO" id="GO:0003941">
    <property type="term" value="F:L-serine ammonia-lyase activity"/>
    <property type="evidence" value="ECO:0007669"/>
    <property type="project" value="UniProtKB-EC"/>
</dbReference>
<feature type="region of interest" description="Disordered" evidence="1">
    <location>
        <begin position="76"/>
        <end position="96"/>
    </location>
</feature>
<gene>
    <name evidence="3" type="ORF">H9810_11485</name>
</gene>
<comment type="caution">
    <text evidence="3">The sequence shown here is derived from an EMBL/GenBank/DDBJ whole genome shotgun (WGS) entry which is preliminary data.</text>
</comment>
<evidence type="ECO:0000313" key="3">
    <source>
        <dbReference type="EMBL" id="HIZ49331.1"/>
    </source>
</evidence>
<keyword evidence="3" id="KW-0456">Lyase</keyword>
<dbReference type="EC" id="4.3.1.17" evidence="3"/>
<evidence type="ECO:0000259" key="2">
    <source>
        <dbReference type="Pfam" id="PF03313"/>
    </source>
</evidence>
<dbReference type="InterPro" id="IPR005130">
    <property type="entry name" value="Ser_deHydtase-like_asu"/>
</dbReference>
<dbReference type="EMBL" id="DXBO01000171">
    <property type="protein sequence ID" value="HIZ49331.1"/>
    <property type="molecule type" value="Genomic_DNA"/>
</dbReference>
<proteinExistence type="predicted"/>
<dbReference type="Proteomes" id="UP000824031">
    <property type="component" value="Unassembled WGS sequence"/>
</dbReference>
<dbReference type="GO" id="GO:0019450">
    <property type="term" value="P:L-cysteine catabolic process to pyruvate"/>
    <property type="evidence" value="ECO:0007669"/>
    <property type="project" value="TreeGrafter"/>
</dbReference>
<sequence length="348" mass="35948">AAGLAGGDETAGLQVIARITPEQRAAAAALLKQCHFTVCPTKSDKVFYIEVVLTADGGTARAVIEDFHTNLTRLERDGVPAPLPGAAPDRPADTAQTDRTAMSVESILDFAASADLEDVRGLLERQIDCNMAIAEEGLRNPWGAQVGRTLLRTGQPDLYTRAAAAAAAGSDARMGGCELPVAIVSGSGNQGLTASVPVIVYAREKGLPQEALLRALLVSNLITIHQKTGIGRLSAFCGATSAGVGAACGIAWLDGGGYEEIAHTIVNALAILSGMVCDGAKASCAAKIATAVQNGLLGYRLFCNGLQFYAGDGIVTKGVENTIANVGRLANRGMRGTDCEILDIMVGR</sequence>
<accession>A0A9D2F5G0</accession>
<reference evidence="3" key="2">
    <citation type="submission" date="2021-04" db="EMBL/GenBank/DDBJ databases">
        <authorList>
            <person name="Gilroy R."/>
        </authorList>
    </citation>
    <scope>NUCLEOTIDE SEQUENCE</scope>
    <source>
        <strain evidence="3">3436</strain>
    </source>
</reference>
<dbReference type="PANTHER" id="PTHR30501:SF2">
    <property type="entry name" value="UPF0597 PROTEIN YHAM"/>
    <property type="match status" value="1"/>
</dbReference>
<dbReference type="AlphaFoldDB" id="A0A9D2F5G0"/>
<name>A0A9D2F5G0_9FIRM</name>
<organism evidence="3 4">
    <name type="scientific">Candidatus Gemmiger excrementavium</name>
    <dbReference type="NCBI Taxonomy" id="2838608"/>
    <lineage>
        <taxon>Bacteria</taxon>
        <taxon>Bacillati</taxon>
        <taxon>Bacillota</taxon>
        <taxon>Clostridia</taxon>
        <taxon>Eubacteriales</taxon>
        <taxon>Gemmiger</taxon>
    </lineage>
</organism>
<reference evidence="3" key="1">
    <citation type="journal article" date="2021" name="PeerJ">
        <title>Extensive microbial diversity within the chicken gut microbiome revealed by metagenomics and culture.</title>
        <authorList>
            <person name="Gilroy R."/>
            <person name="Ravi A."/>
            <person name="Getino M."/>
            <person name="Pursley I."/>
            <person name="Horton D.L."/>
            <person name="Alikhan N.F."/>
            <person name="Baker D."/>
            <person name="Gharbi K."/>
            <person name="Hall N."/>
            <person name="Watson M."/>
            <person name="Adriaenssens E.M."/>
            <person name="Foster-Nyarko E."/>
            <person name="Jarju S."/>
            <person name="Secka A."/>
            <person name="Antonio M."/>
            <person name="Oren A."/>
            <person name="Chaudhuri R.R."/>
            <person name="La Ragione R."/>
            <person name="Hildebrand F."/>
            <person name="Pallen M.J."/>
        </authorList>
    </citation>
    <scope>NUCLEOTIDE SEQUENCE</scope>
    <source>
        <strain evidence="3">3436</strain>
    </source>
</reference>
<dbReference type="InterPro" id="IPR021144">
    <property type="entry name" value="UPF0597"/>
</dbReference>
<evidence type="ECO:0000256" key="1">
    <source>
        <dbReference type="SAM" id="MobiDB-lite"/>
    </source>
</evidence>
<feature type="domain" description="Serine dehydratase-like alpha subunit" evidence="2">
    <location>
        <begin position="12"/>
        <end position="342"/>
    </location>
</feature>
<dbReference type="PANTHER" id="PTHR30501">
    <property type="entry name" value="UPF0597 PROTEIN YHAM"/>
    <property type="match status" value="1"/>
</dbReference>